<feature type="compositionally biased region" description="Polar residues" evidence="1">
    <location>
        <begin position="1"/>
        <end position="14"/>
    </location>
</feature>
<feature type="region of interest" description="Disordered" evidence="1">
    <location>
        <begin position="164"/>
        <end position="292"/>
    </location>
</feature>
<dbReference type="InParanoid" id="A0A166N7U8"/>
<reference evidence="2 3" key="1">
    <citation type="journal article" date="2016" name="Mol. Biol. Evol.">
        <title>Comparative Genomics of Early-Diverging Mushroom-Forming Fungi Provides Insights into the Origins of Lignocellulose Decay Capabilities.</title>
        <authorList>
            <person name="Nagy L.G."/>
            <person name="Riley R."/>
            <person name="Tritt A."/>
            <person name="Adam C."/>
            <person name="Daum C."/>
            <person name="Floudas D."/>
            <person name="Sun H."/>
            <person name="Yadav J.S."/>
            <person name="Pangilinan J."/>
            <person name="Larsson K.H."/>
            <person name="Matsuura K."/>
            <person name="Barry K."/>
            <person name="Labutti K."/>
            <person name="Kuo R."/>
            <person name="Ohm R.A."/>
            <person name="Bhattacharya S.S."/>
            <person name="Shirouzu T."/>
            <person name="Yoshinaga Y."/>
            <person name="Martin F.M."/>
            <person name="Grigoriev I.V."/>
            <person name="Hibbett D.S."/>
        </authorList>
    </citation>
    <scope>NUCLEOTIDE SEQUENCE [LARGE SCALE GENOMIC DNA]</scope>
    <source>
        <strain evidence="2 3">HHB12029</strain>
    </source>
</reference>
<dbReference type="AlphaFoldDB" id="A0A166N7U8"/>
<dbReference type="EMBL" id="KV426740">
    <property type="protein sequence ID" value="KZV78854.1"/>
    <property type="molecule type" value="Genomic_DNA"/>
</dbReference>
<feature type="compositionally biased region" description="Basic residues" evidence="1">
    <location>
        <begin position="77"/>
        <end position="94"/>
    </location>
</feature>
<evidence type="ECO:0000313" key="3">
    <source>
        <dbReference type="Proteomes" id="UP000077266"/>
    </source>
</evidence>
<evidence type="ECO:0000256" key="1">
    <source>
        <dbReference type="SAM" id="MobiDB-lite"/>
    </source>
</evidence>
<feature type="compositionally biased region" description="Basic and acidic residues" evidence="1">
    <location>
        <begin position="273"/>
        <end position="292"/>
    </location>
</feature>
<sequence length="292" mass="31302">MSHAVLSSGSSTGPDTPADIGMDVDVDGGELLYRKMYDALATTTGYQRPSIGKRSHSRSAPHSPPRRYERLPGHPYLHTHTHTHTHTTHSHHQFAHPTLPHHRESPPSSESSGSPPPTSGYQTPASPPLSHSHHHSPTYHSNALSHSLRSLALERERVREIVSYGPSASAGGSARTTPAASRTGSPEREMWSHPHPHPHSSGWSTPANSNARPSLSRRGSGDRVPSLGSGSVWGIGIGMTPIHSPTSPQTSYPTSAAREREASPPITLAPLRLSEEKGDGEKLPGLKELVGR</sequence>
<dbReference type="Proteomes" id="UP000077266">
    <property type="component" value="Unassembled WGS sequence"/>
</dbReference>
<accession>A0A166N7U8</accession>
<feature type="compositionally biased region" description="Polar residues" evidence="1">
    <location>
        <begin position="202"/>
        <end position="213"/>
    </location>
</feature>
<keyword evidence="3" id="KW-1185">Reference proteome</keyword>
<organism evidence="2 3">
    <name type="scientific">Exidia glandulosa HHB12029</name>
    <dbReference type="NCBI Taxonomy" id="1314781"/>
    <lineage>
        <taxon>Eukaryota</taxon>
        <taxon>Fungi</taxon>
        <taxon>Dikarya</taxon>
        <taxon>Basidiomycota</taxon>
        <taxon>Agaricomycotina</taxon>
        <taxon>Agaricomycetes</taxon>
        <taxon>Auriculariales</taxon>
        <taxon>Exidiaceae</taxon>
        <taxon>Exidia</taxon>
    </lineage>
</organism>
<feature type="region of interest" description="Disordered" evidence="1">
    <location>
        <begin position="1"/>
        <end position="22"/>
    </location>
</feature>
<name>A0A166N7U8_EXIGL</name>
<proteinExistence type="predicted"/>
<feature type="compositionally biased region" description="Low complexity" evidence="1">
    <location>
        <begin position="244"/>
        <end position="255"/>
    </location>
</feature>
<protein>
    <submittedName>
        <fullName evidence="2">Uncharacterized protein</fullName>
    </submittedName>
</protein>
<feature type="compositionally biased region" description="Low complexity" evidence="1">
    <location>
        <begin position="164"/>
        <end position="181"/>
    </location>
</feature>
<gene>
    <name evidence="2" type="ORF">EXIGLDRAFT_498498</name>
</gene>
<evidence type="ECO:0000313" key="2">
    <source>
        <dbReference type="EMBL" id="KZV78854.1"/>
    </source>
</evidence>
<feature type="region of interest" description="Disordered" evidence="1">
    <location>
        <begin position="46"/>
        <end position="143"/>
    </location>
</feature>